<evidence type="ECO:0000313" key="4">
    <source>
        <dbReference type="Proteomes" id="UP000011566"/>
    </source>
</evidence>
<dbReference type="EMBL" id="AOMB01000010">
    <property type="protein sequence ID" value="EMA40680.1"/>
    <property type="molecule type" value="Genomic_DNA"/>
</dbReference>
<evidence type="ECO:0008006" key="5">
    <source>
        <dbReference type="Google" id="ProtNLM"/>
    </source>
</evidence>
<dbReference type="PATRIC" id="fig|1132509.6.peg.963"/>
<comment type="caution">
    <text evidence="3">The sequence shown here is derived from an EMBL/GenBank/DDBJ whole genome shotgun (WGS) entry which is preliminary data.</text>
</comment>
<dbReference type="eggNOG" id="arCOG08550">
    <property type="taxonomic scope" value="Archaea"/>
</dbReference>
<evidence type="ECO:0000256" key="2">
    <source>
        <dbReference type="SAM" id="MobiDB-lite"/>
    </source>
</evidence>
<reference evidence="3 4" key="1">
    <citation type="journal article" date="2014" name="PLoS Genet.">
        <title>Phylogenetically driven sequencing of extremely halophilic archaea reveals strategies for static and dynamic osmo-response.</title>
        <authorList>
            <person name="Becker E.A."/>
            <person name="Seitzer P.M."/>
            <person name="Tritt A."/>
            <person name="Larsen D."/>
            <person name="Krusor M."/>
            <person name="Yao A.I."/>
            <person name="Wu D."/>
            <person name="Madern D."/>
            <person name="Eisen J.A."/>
            <person name="Darling A.E."/>
            <person name="Facciotti M.T."/>
        </authorList>
    </citation>
    <scope>NUCLEOTIDE SEQUENCE [LARGE SCALE GENOMIC DNA]</scope>
    <source>
        <strain evidence="3 4">100A6</strain>
    </source>
</reference>
<accession>M0M8E8</accession>
<gene>
    <name evidence="3" type="ORF">C447_04141</name>
</gene>
<proteinExistence type="predicted"/>
<sequence>MASKNITIKEASYDRLKAMKRPDESFSDLIDRLTRNEGDVRAGFGVFAGESEPAFSDVVDEERTRMERESAEREERVFE</sequence>
<dbReference type="OrthoDB" id="9187at2157"/>
<dbReference type="AlphaFoldDB" id="M0M8E8"/>
<keyword evidence="4" id="KW-1185">Reference proteome</keyword>
<keyword evidence="1" id="KW-1277">Toxin-antitoxin system</keyword>
<evidence type="ECO:0000313" key="3">
    <source>
        <dbReference type="EMBL" id="EMA40680.1"/>
    </source>
</evidence>
<dbReference type="Proteomes" id="UP000011566">
    <property type="component" value="Unassembled WGS sequence"/>
</dbReference>
<feature type="region of interest" description="Disordered" evidence="2">
    <location>
        <begin position="59"/>
        <end position="79"/>
    </location>
</feature>
<protein>
    <recommendedName>
        <fullName evidence="5">Antitoxin</fullName>
    </recommendedName>
</protein>
<dbReference type="InterPro" id="IPR003847">
    <property type="entry name" value="Put_antitoxin"/>
</dbReference>
<evidence type="ECO:0000256" key="1">
    <source>
        <dbReference type="ARBA" id="ARBA00022649"/>
    </source>
</evidence>
<organism evidence="3 4">
    <name type="scientific">Halococcus hamelinensis 100A6</name>
    <dbReference type="NCBI Taxonomy" id="1132509"/>
    <lineage>
        <taxon>Archaea</taxon>
        <taxon>Methanobacteriati</taxon>
        <taxon>Methanobacteriota</taxon>
        <taxon>Stenosarchaea group</taxon>
        <taxon>Halobacteria</taxon>
        <taxon>Halobacteriales</taxon>
        <taxon>Halococcaceae</taxon>
        <taxon>Halococcus</taxon>
    </lineage>
</organism>
<dbReference type="Pfam" id="PF02697">
    <property type="entry name" value="VAPB_antitox"/>
    <property type="match status" value="1"/>
</dbReference>
<dbReference type="RefSeq" id="WP_007691200.1">
    <property type="nucleotide sequence ID" value="NZ_AJRK01000393.1"/>
</dbReference>
<feature type="compositionally biased region" description="Basic and acidic residues" evidence="2">
    <location>
        <begin position="61"/>
        <end position="79"/>
    </location>
</feature>
<name>M0M8E8_9EURY</name>